<dbReference type="EMBL" id="UIGR01000001">
    <property type="protein sequence ID" value="SUX33513.1"/>
    <property type="molecule type" value="Genomic_DNA"/>
</dbReference>
<dbReference type="SUPFAM" id="SSF117987">
    <property type="entry name" value="CRISPR-associated protein"/>
    <property type="match status" value="2"/>
</dbReference>
<dbReference type="InterPro" id="IPR010179">
    <property type="entry name" value="CRISPR-assoc_prot_Cse3"/>
</dbReference>
<dbReference type="CDD" id="cd09727">
    <property type="entry name" value="Cas6_I-E"/>
    <property type="match status" value="1"/>
</dbReference>
<dbReference type="RefSeq" id="WP_076227434.1">
    <property type="nucleotide sequence ID" value="NZ_JBHMEH010000019.1"/>
</dbReference>
<name>A0AAX2MA01_CHRVL</name>
<reference evidence="1 2" key="1">
    <citation type="submission" date="2018-06" db="EMBL/GenBank/DDBJ databases">
        <authorList>
            <consortium name="Pathogen Informatics"/>
            <person name="Doyle S."/>
        </authorList>
    </citation>
    <scope>NUCLEOTIDE SEQUENCE [LARGE SCALE GENOMIC DNA]</scope>
    <source>
        <strain evidence="1 2">NCTC8684</strain>
    </source>
</reference>
<dbReference type="AlphaFoldDB" id="A0AAX2MA01"/>
<dbReference type="Gene3D" id="3.30.70.1210">
    <property type="entry name" value="Crispr-associated protein, domain 2"/>
    <property type="match status" value="1"/>
</dbReference>
<evidence type="ECO:0000313" key="2">
    <source>
        <dbReference type="Proteomes" id="UP000254029"/>
    </source>
</evidence>
<protein>
    <submittedName>
        <fullName evidence="1">CRISPR-associated protein Cas6/Cse3/CasE, subtype I-E/ECOLI</fullName>
    </submittedName>
</protein>
<proteinExistence type="predicted"/>
<dbReference type="Proteomes" id="UP000254029">
    <property type="component" value="Unassembled WGS sequence"/>
</dbReference>
<comment type="caution">
    <text evidence="1">The sequence shown here is derived from an EMBL/GenBank/DDBJ whole genome shotgun (WGS) entry which is preliminary data.</text>
</comment>
<dbReference type="Gene3D" id="3.30.70.1200">
    <property type="entry name" value="Crispr-associated protein, domain 1"/>
    <property type="match status" value="1"/>
</dbReference>
<evidence type="ECO:0000313" key="1">
    <source>
        <dbReference type="EMBL" id="SUX33513.1"/>
    </source>
</evidence>
<organism evidence="1 2">
    <name type="scientific">Chromobacterium violaceum</name>
    <dbReference type="NCBI Taxonomy" id="536"/>
    <lineage>
        <taxon>Bacteria</taxon>
        <taxon>Pseudomonadati</taxon>
        <taxon>Pseudomonadota</taxon>
        <taxon>Betaproteobacteria</taxon>
        <taxon>Neisseriales</taxon>
        <taxon>Chromobacteriaceae</taxon>
        <taxon>Chromobacterium</taxon>
    </lineage>
</organism>
<gene>
    <name evidence="1" type="ORF">NCTC8684_02612</name>
</gene>
<dbReference type="Pfam" id="PF08798">
    <property type="entry name" value="CRISPR_assoc"/>
    <property type="match status" value="1"/>
</dbReference>
<dbReference type="NCBIfam" id="TIGR01907">
    <property type="entry name" value="casE_Cse3"/>
    <property type="match status" value="1"/>
</dbReference>
<dbReference type="SMART" id="SM01101">
    <property type="entry name" value="CRISPR_assoc"/>
    <property type="match status" value="1"/>
</dbReference>
<accession>A0AAX2MA01</accession>
<sequence>MYLTQLTLDARLAAARRDLANAYDMHRSLCRAFAADGHTKPARFLWRLERHDAAQGEAMVLVQSELPGNWQSFGHVQTIACKPLSLEALVQTDKRYFFRLLANPTVRREGKRYGLQAEEAQLAWLARQLEKSGAMIQHVQRGLSQQWKLRKTGSLMTLQAVRFDGVLAVDDAPKLRLAVASGLGHAKAMGLGLLSLAPL</sequence>